<dbReference type="PRINTS" id="PR00996">
    <property type="entry name" value="CHERMTFRASE"/>
</dbReference>
<dbReference type="EMBL" id="BJXR01000040">
    <property type="protein sequence ID" value="GEN10829.1"/>
    <property type="molecule type" value="Genomic_DNA"/>
</dbReference>
<evidence type="ECO:0000313" key="4">
    <source>
        <dbReference type="Proteomes" id="UP000183760"/>
    </source>
</evidence>
<dbReference type="STRING" id="1334629.MFUL124B02_40995"/>
<dbReference type="SUPFAM" id="SSF53335">
    <property type="entry name" value="S-adenosyl-L-methionine-dependent methyltransferases"/>
    <property type="match status" value="1"/>
</dbReference>
<evidence type="ECO:0000313" key="5">
    <source>
        <dbReference type="Proteomes" id="UP000321514"/>
    </source>
</evidence>
<keyword evidence="4" id="KW-1185">Reference proteome</keyword>
<accession>A0A511T9J7</accession>
<dbReference type="Pfam" id="PF01739">
    <property type="entry name" value="CheR"/>
    <property type="match status" value="1"/>
</dbReference>
<dbReference type="AlphaFoldDB" id="A0A511T9J7"/>
<dbReference type="InterPro" id="IPR050903">
    <property type="entry name" value="Bact_Chemotaxis_MeTrfase"/>
</dbReference>
<reference evidence="2 5" key="2">
    <citation type="submission" date="2019-07" db="EMBL/GenBank/DDBJ databases">
        <title>Whole genome shotgun sequence of Myxococcus fulvus NBRC 100333.</title>
        <authorList>
            <person name="Hosoyama A."/>
            <person name="Uohara A."/>
            <person name="Ohji S."/>
            <person name="Ichikawa N."/>
        </authorList>
    </citation>
    <scope>NUCLEOTIDE SEQUENCE [LARGE SCALE GENOMIC DNA]</scope>
    <source>
        <strain evidence="2 5">NBRC 100333</strain>
    </source>
</reference>
<comment type="caution">
    <text evidence="2">The sequence shown here is derived from an EMBL/GenBank/DDBJ whole genome shotgun (WGS) entry which is preliminary data.</text>
</comment>
<dbReference type="GO" id="GO:0008757">
    <property type="term" value="F:S-adenosylmethionine-dependent methyltransferase activity"/>
    <property type="evidence" value="ECO:0007669"/>
    <property type="project" value="InterPro"/>
</dbReference>
<dbReference type="InterPro" id="IPR029063">
    <property type="entry name" value="SAM-dependent_MTases_sf"/>
</dbReference>
<gene>
    <name evidence="2" type="ORF">MFU01_58660</name>
    <name evidence="3" type="ORF">SAMN05443572_112122</name>
</gene>
<organism evidence="2 5">
    <name type="scientific">Myxococcus fulvus</name>
    <dbReference type="NCBI Taxonomy" id="33"/>
    <lineage>
        <taxon>Bacteria</taxon>
        <taxon>Pseudomonadati</taxon>
        <taxon>Myxococcota</taxon>
        <taxon>Myxococcia</taxon>
        <taxon>Myxococcales</taxon>
        <taxon>Cystobacterineae</taxon>
        <taxon>Myxococcaceae</taxon>
        <taxon>Myxococcus</taxon>
    </lineage>
</organism>
<dbReference type="Proteomes" id="UP000321514">
    <property type="component" value="Unassembled WGS sequence"/>
</dbReference>
<evidence type="ECO:0000259" key="1">
    <source>
        <dbReference type="PROSITE" id="PS50123"/>
    </source>
</evidence>
<evidence type="ECO:0000313" key="2">
    <source>
        <dbReference type="EMBL" id="GEN10829.1"/>
    </source>
</evidence>
<feature type="domain" description="CheR-type methyltransferase" evidence="1">
    <location>
        <begin position="52"/>
        <end position="289"/>
    </location>
</feature>
<reference evidence="3 4" key="1">
    <citation type="submission" date="2016-10" db="EMBL/GenBank/DDBJ databases">
        <authorList>
            <person name="Varghese N."/>
            <person name="Submissions S."/>
        </authorList>
    </citation>
    <scope>NUCLEOTIDE SEQUENCE [LARGE SCALE GENOMIC DNA]</scope>
    <source>
        <strain evidence="3 4">DSM 16525</strain>
    </source>
</reference>
<keyword evidence="3" id="KW-0808">Transferase</keyword>
<dbReference type="PROSITE" id="PS50123">
    <property type="entry name" value="CHER"/>
    <property type="match status" value="1"/>
</dbReference>
<dbReference type="Gene3D" id="3.40.50.150">
    <property type="entry name" value="Vaccinia Virus protein VP39"/>
    <property type="match status" value="1"/>
</dbReference>
<proteinExistence type="predicted"/>
<dbReference type="InterPro" id="IPR000780">
    <property type="entry name" value="CheR_MeTrfase"/>
</dbReference>
<sequence>MLARRPGLLTFSDDFEHKEAEVRDDDCVELMRWAGPRLRLRLEGFRRVRGQVCKRIGRRLAALGLTSVAEYRARLESDAAEWAVLDGLCRVTVSRFYRDAEVFDVLRDTLLPALLGSTSVLRVWSAGCASGEEPYTVSLLFQLGLSPRFPEARLELLATEADKALLARASRGCYPRGSLRELPRAWAAEAFPGTEAEACLAPAFREGLTFVQQDLRTQMPEGPFHLVLCRNVAFTYFAPVLQQEVLAGLVARLAPGGLLVTGVEESLPEDGVALERVAGSLPIFRRVEQ</sequence>
<dbReference type="Proteomes" id="UP000183760">
    <property type="component" value="Unassembled WGS sequence"/>
</dbReference>
<dbReference type="InterPro" id="IPR022642">
    <property type="entry name" value="CheR_C"/>
</dbReference>
<protein>
    <submittedName>
        <fullName evidence="3">MCP methyltransferase, CheR-type</fullName>
    </submittedName>
</protein>
<dbReference type="PANTHER" id="PTHR24422:SF10">
    <property type="entry name" value="CHEMOTAXIS PROTEIN METHYLTRANSFERASE 2"/>
    <property type="match status" value="1"/>
</dbReference>
<name>A0A511T9J7_MYXFU</name>
<dbReference type="SUPFAM" id="SSF47757">
    <property type="entry name" value="Chemotaxis receptor methyltransferase CheR, N-terminal domain"/>
    <property type="match status" value="1"/>
</dbReference>
<evidence type="ECO:0000313" key="3">
    <source>
        <dbReference type="EMBL" id="SEU37500.1"/>
    </source>
</evidence>
<dbReference type="EMBL" id="FOIB01000012">
    <property type="protein sequence ID" value="SEU37500.1"/>
    <property type="molecule type" value="Genomic_DNA"/>
</dbReference>
<keyword evidence="3" id="KW-0489">Methyltransferase</keyword>
<dbReference type="SMART" id="SM00138">
    <property type="entry name" value="MeTrc"/>
    <property type="match status" value="1"/>
</dbReference>
<dbReference type="CDD" id="cd02440">
    <property type="entry name" value="AdoMet_MTases"/>
    <property type="match status" value="1"/>
</dbReference>
<dbReference type="PANTHER" id="PTHR24422">
    <property type="entry name" value="CHEMOTAXIS PROTEIN METHYLTRANSFERASE"/>
    <property type="match status" value="1"/>
</dbReference>
<dbReference type="GO" id="GO:0032259">
    <property type="term" value="P:methylation"/>
    <property type="evidence" value="ECO:0007669"/>
    <property type="project" value="UniProtKB-KW"/>
</dbReference>